<name>A0A8J7DQM5_9CYAN</name>
<evidence type="ECO:0000313" key="3">
    <source>
        <dbReference type="Proteomes" id="UP000636505"/>
    </source>
</evidence>
<organism evidence="2 3">
    <name type="scientific">Vasconcelosia minhoensis LEGE 07310</name>
    <dbReference type="NCBI Taxonomy" id="915328"/>
    <lineage>
        <taxon>Bacteria</taxon>
        <taxon>Bacillati</taxon>
        <taxon>Cyanobacteriota</taxon>
        <taxon>Cyanophyceae</taxon>
        <taxon>Nodosilineales</taxon>
        <taxon>Cymatolegaceae</taxon>
        <taxon>Vasconcelosia</taxon>
        <taxon>Vasconcelosia minhoensis</taxon>
    </lineage>
</organism>
<dbReference type="InterPro" id="IPR025114">
    <property type="entry name" value="D27-like_C"/>
</dbReference>
<dbReference type="GO" id="GO:0005506">
    <property type="term" value="F:iron ion binding"/>
    <property type="evidence" value="ECO:0007669"/>
    <property type="project" value="InterPro"/>
</dbReference>
<keyword evidence="3" id="KW-1185">Reference proteome</keyword>
<dbReference type="EMBL" id="JADEXG010000009">
    <property type="protein sequence ID" value="MBE9076789.1"/>
    <property type="molecule type" value="Genomic_DNA"/>
</dbReference>
<dbReference type="Proteomes" id="UP000636505">
    <property type="component" value="Unassembled WGS sequence"/>
</dbReference>
<dbReference type="AlphaFoldDB" id="A0A8J7DQM5"/>
<reference evidence="2" key="1">
    <citation type="submission" date="2020-10" db="EMBL/GenBank/DDBJ databases">
        <authorList>
            <person name="Castelo-Branco R."/>
            <person name="Eusebio N."/>
            <person name="Adriana R."/>
            <person name="Vieira A."/>
            <person name="Brugerolle De Fraissinette N."/>
            <person name="Rezende De Castro R."/>
            <person name="Schneider M.P."/>
            <person name="Vasconcelos V."/>
            <person name="Leao P.N."/>
        </authorList>
    </citation>
    <scope>NUCLEOTIDE SEQUENCE</scope>
    <source>
        <strain evidence="2">LEGE 07310</strain>
    </source>
</reference>
<feature type="domain" description="Beta-carotene isomerase D27-like C-terminal" evidence="1">
    <location>
        <begin position="102"/>
        <end position="188"/>
    </location>
</feature>
<dbReference type="PANTHER" id="PTHR33591">
    <property type="entry name" value="BETA-CAROTENE ISOMERASE D27"/>
    <property type="match status" value="1"/>
</dbReference>
<gene>
    <name evidence="2" type="ORF">IQ241_05680</name>
</gene>
<protein>
    <submittedName>
        <fullName evidence="2">DUF4033 domain-containing protein</fullName>
    </submittedName>
</protein>
<dbReference type="InterPro" id="IPR038938">
    <property type="entry name" value="D27-like"/>
</dbReference>
<dbReference type="RefSeq" id="WP_193905452.1">
    <property type="nucleotide sequence ID" value="NZ_JADEXG010000009.1"/>
</dbReference>
<evidence type="ECO:0000313" key="2">
    <source>
        <dbReference type="EMBL" id="MBE9076789.1"/>
    </source>
</evidence>
<dbReference type="PANTHER" id="PTHR33591:SF4">
    <property type="entry name" value="OS08G0114100 PROTEIN"/>
    <property type="match status" value="1"/>
</dbReference>
<evidence type="ECO:0000259" key="1">
    <source>
        <dbReference type="Pfam" id="PF13225"/>
    </source>
</evidence>
<dbReference type="Pfam" id="PF13225">
    <property type="entry name" value="D27-like_C"/>
    <property type="match status" value="1"/>
</dbReference>
<sequence length="218" mass="24541">METTAPQPHHDNLADRVFIWLFSRKMAKALGRGTPSTGYEGFVALSRQIMRGRSAQAQQAVVAQVLRSLVPAPVLWATRTFFSPTRLVCELNAWFATRLFEWLVGPCEVVEAEIKQLDGGLKRQRSGVHIEKCRYLDHSGCVGMCVNMCKLPTQDFFTQKFGIPLTMTPNFEDLSCEMVFGQLPPPLETEDAYRQPCLDDRCEMAEPGEIACPKVQEN</sequence>
<proteinExistence type="predicted"/>
<accession>A0A8J7DQM5</accession>
<comment type="caution">
    <text evidence="2">The sequence shown here is derived from an EMBL/GenBank/DDBJ whole genome shotgun (WGS) entry which is preliminary data.</text>
</comment>